<dbReference type="RefSeq" id="WP_378937349.1">
    <property type="nucleotide sequence ID" value="NZ_JBHLVO010000024.1"/>
</dbReference>
<sequence length="297" mass="35331">MRDILIMGFLGLAIWVFARKMEKKPIFPWKEGSTEEGTRFVQKKDKKKKHSVDIEQEPKVFQELVQDIKEINNHMIRYKDNRFVLLAEVEPVNYFLLSQAEQESIDVTFERWLAQINYNVQFYLQNRFIDLSEPIETMRKNMMEADDLSENANKYGKSMIDDLTKWQQVSPRYETKRYLIFTYELKTNDITAEDKEELENKIVDKAFAELYRRLNTAKGQLRKSRMNVELLTSEGICEVLYHTFNRRKAVKNRFKDFGVQEMLALYVTADQDDTRIELVKEGIDNEFAKKQEQEQAS</sequence>
<evidence type="ECO:0000313" key="1">
    <source>
        <dbReference type="EMBL" id="MFC0273744.1"/>
    </source>
</evidence>
<reference evidence="1 2" key="1">
    <citation type="submission" date="2024-09" db="EMBL/GenBank/DDBJ databases">
        <authorList>
            <person name="Sun Q."/>
            <person name="Mori K."/>
        </authorList>
    </citation>
    <scope>NUCLEOTIDE SEQUENCE [LARGE SCALE GENOMIC DNA]</scope>
    <source>
        <strain evidence="1 2">CCM 7228</strain>
    </source>
</reference>
<evidence type="ECO:0008006" key="3">
    <source>
        <dbReference type="Google" id="ProtNLM"/>
    </source>
</evidence>
<protein>
    <recommendedName>
        <fullName evidence="3">PXO1-76</fullName>
    </recommendedName>
</protein>
<gene>
    <name evidence="1" type="ORF">ACFFIX_20365</name>
</gene>
<accession>A0ABV6GKS4</accession>
<comment type="caution">
    <text evidence="1">The sequence shown here is derived from an EMBL/GenBank/DDBJ whole genome shotgun (WGS) entry which is preliminary data.</text>
</comment>
<dbReference type="EMBL" id="JBHLVO010000024">
    <property type="protein sequence ID" value="MFC0273744.1"/>
    <property type="molecule type" value="Genomic_DNA"/>
</dbReference>
<proteinExistence type="predicted"/>
<name>A0ABV6GKS4_9BACI</name>
<dbReference type="Proteomes" id="UP001589854">
    <property type="component" value="Unassembled WGS sequence"/>
</dbReference>
<keyword evidence="2" id="KW-1185">Reference proteome</keyword>
<organism evidence="1 2">
    <name type="scientific">Metabacillus herbersteinensis</name>
    <dbReference type="NCBI Taxonomy" id="283816"/>
    <lineage>
        <taxon>Bacteria</taxon>
        <taxon>Bacillati</taxon>
        <taxon>Bacillota</taxon>
        <taxon>Bacilli</taxon>
        <taxon>Bacillales</taxon>
        <taxon>Bacillaceae</taxon>
        <taxon>Metabacillus</taxon>
    </lineage>
</organism>
<evidence type="ECO:0000313" key="2">
    <source>
        <dbReference type="Proteomes" id="UP001589854"/>
    </source>
</evidence>